<dbReference type="KEGG" id="ang:An15g02910"/>
<dbReference type="RefSeq" id="XP_059602487.1">
    <property type="nucleotide sequence ID" value="XM_059744563.1"/>
</dbReference>
<proteinExistence type="predicted"/>
<protein>
    <submittedName>
        <fullName evidence="1">Uncharacterized protein</fullName>
    </submittedName>
</protein>
<reference evidence="1" key="2">
    <citation type="submission" date="2025-08" db="UniProtKB">
        <authorList>
            <consortium name="RefSeq"/>
        </authorList>
    </citation>
    <scope>IDENTIFICATION</scope>
</reference>
<name>A0AAJ8BRE7_ASPNG</name>
<dbReference type="VEuPathDB" id="FungiDB:An15g02910"/>
<evidence type="ECO:0000313" key="1">
    <source>
        <dbReference type="RefSeq" id="XP_059602487.1"/>
    </source>
</evidence>
<accession>A0AAJ8BRE7</accession>
<sequence length="49" mass="5865">MIVYKELTKTTENFVSQENRRLWQDLQYASMPYSRFILSGLRGETKTFS</sequence>
<dbReference type="GeneID" id="84593137"/>
<gene>
    <name evidence="1" type="ORF">An15g02910</name>
</gene>
<organism evidence="1">
    <name type="scientific">Aspergillus niger</name>
    <dbReference type="NCBI Taxonomy" id="5061"/>
    <lineage>
        <taxon>Eukaryota</taxon>
        <taxon>Fungi</taxon>
        <taxon>Dikarya</taxon>
        <taxon>Ascomycota</taxon>
        <taxon>Pezizomycotina</taxon>
        <taxon>Eurotiomycetes</taxon>
        <taxon>Eurotiomycetidae</taxon>
        <taxon>Eurotiales</taxon>
        <taxon>Aspergillaceae</taxon>
        <taxon>Aspergillus</taxon>
        <taxon>Aspergillus subgen. Circumdati</taxon>
    </lineage>
</organism>
<reference evidence="1" key="1">
    <citation type="submission" date="2025-02" db="EMBL/GenBank/DDBJ databases">
        <authorList>
            <consortium name="NCBI Genome Project"/>
        </authorList>
    </citation>
    <scope>NUCLEOTIDE SEQUENCE</scope>
</reference>
<dbReference type="AlphaFoldDB" id="A0AAJ8BRE7"/>